<organism evidence="2">
    <name type="scientific">Chaetoceros debilis</name>
    <dbReference type="NCBI Taxonomy" id="122233"/>
    <lineage>
        <taxon>Eukaryota</taxon>
        <taxon>Sar</taxon>
        <taxon>Stramenopiles</taxon>
        <taxon>Ochrophyta</taxon>
        <taxon>Bacillariophyta</taxon>
        <taxon>Coscinodiscophyceae</taxon>
        <taxon>Chaetocerotophycidae</taxon>
        <taxon>Chaetocerotales</taxon>
        <taxon>Chaetocerotaceae</taxon>
        <taxon>Chaetoceros</taxon>
    </lineage>
</organism>
<gene>
    <name evidence="2" type="ORF">CDEB00056_LOCUS20000</name>
</gene>
<dbReference type="AlphaFoldDB" id="A0A7S3VF00"/>
<evidence type="ECO:0000256" key="1">
    <source>
        <dbReference type="SAM" id="MobiDB-lite"/>
    </source>
</evidence>
<proteinExistence type="predicted"/>
<feature type="region of interest" description="Disordered" evidence="1">
    <location>
        <begin position="1"/>
        <end position="144"/>
    </location>
</feature>
<reference evidence="2" key="1">
    <citation type="submission" date="2021-01" db="EMBL/GenBank/DDBJ databases">
        <authorList>
            <person name="Corre E."/>
            <person name="Pelletier E."/>
            <person name="Niang G."/>
            <person name="Scheremetjew M."/>
            <person name="Finn R."/>
            <person name="Kale V."/>
            <person name="Holt S."/>
            <person name="Cochrane G."/>
            <person name="Meng A."/>
            <person name="Brown T."/>
            <person name="Cohen L."/>
        </authorList>
    </citation>
    <scope>NUCLEOTIDE SEQUENCE</scope>
    <source>
        <strain evidence="2">MM31A-1</strain>
    </source>
</reference>
<feature type="compositionally biased region" description="Basic and acidic residues" evidence="1">
    <location>
        <begin position="1"/>
        <end position="36"/>
    </location>
</feature>
<feature type="compositionally biased region" description="Basic residues" evidence="1">
    <location>
        <begin position="52"/>
        <end position="65"/>
    </location>
</feature>
<protein>
    <submittedName>
        <fullName evidence="2">Uncharacterized protein</fullName>
    </submittedName>
</protein>
<name>A0A7S3VF00_9STRA</name>
<accession>A0A7S3VF00</accession>
<evidence type="ECO:0000313" key="2">
    <source>
        <dbReference type="EMBL" id="CAE0475147.1"/>
    </source>
</evidence>
<sequence>MHSDLCGDGDGPRKQGDDDQQQRARDGHGHSQEVRRQRVGTDPGRDPAGGTHRVHTVHGHVRRPLHGATNPRGQDRVRSQGAAGRPGASRDALGEDAGAYRATHAGVWHRHGLSEERGAYRSGTAAAAGDADRSEVPGFQSDAG</sequence>
<dbReference type="EMBL" id="HBIO01026050">
    <property type="protein sequence ID" value="CAE0475147.1"/>
    <property type="molecule type" value="Transcribed_RNA"/>
</dbReference>